<proteinExistence type="predicted"/>
<evidence type="ECO:0000313" key="2">
    <source>
        <dbReference type="Proteomes" id="UP001157502"/>
    </source>
</evidence>
<reference evidence="1" key="1">
    <citation type="submission" date="2021-05" db="EMBL/GenBank/DDBJ databases">
        <authorList>
            <person name="Pan Q."/>
            <person name="Jouanno E."/>
            <person name="Zahm M."/>
            <person name="Klopp C."/>
            <person name="Cabau C."/>
            <person name="Louis A."/>
            <person name="Berthelot C."/>
            <person name="Parey E."/>
            <person name="Roest Crollius H."/>
            <person name="Montfort J."/>
            <person name="Robinson-Rechavi M."/>
            <person name="Bouchez O."/>
            <person name="Lampietro C."/>
            <person name="Lopez Roques C."/>
            <person name="Donnadieu C."/>
            <person name="Postlethwait J."/>
            <person name="Bobe J."/>
            <person name="Dillon D."/>
            <person name="Chandos A."/>
            <person name="von Hippel F."/>
            <person name="Guiguen Y."/>
        </authorList>
    </citation>
    <scope>NUCLEOTIDE SEQUENCE</scope>
    <source>
        <strain evidence="1">YG-Jan2019</strain>
    </source>
</reference>
<evidence type="ECO:0000313" key="1">
    <source>
        <dbReference type="EMBL" id="KAJ8013317.1"/>
    </source>
</evidence>
<sequence length="840" mass="94840">MTAKLANEDAPNQQLRQRLDDLTRQLDKLDGTRGALQRAEEELQELRDRLSHRGDGYVTTPGLLSDVEQLRRRVVEMEGKDEELVRMGDQCRDLDRKLGRESSQSRSLKAEVDKLNERISDLDRLEESLRKSRLECSALKGSLDKERASTKQLSGELDSLRLRVRELEANEGKMEKSEVALRQDFAKLRTLTLVLVEERENIAKRLGRMEEKPHEKKDCIQPGERDGLSTAEYEPTKESRNALRSKAELEERIQSVTKERDELRVKLRMAEDKTRDLEDRVRAMKKRIEVMEVKRGELNQEVKSPLLDNTNHRHQQDDIHVKELTQEVARLRRRLMQKGVVESELVKAEEDFKSLEKKWSEEHKRAQAVAYELEECRTELSKYQQGEKVNNQEHQLLRRLQKEQVKTILLRREVEALKEKVQKIMGTEESLCQVQMDSSTMKKRLAQQEVKNKELAREMEGLTNEVERYRRFSKSLRPGIPGKRFSDLLQSTKEVQTEPTCPLPLDYRSLAPLEPGSRLYEQIDGQDPNQNDYSLCKCTSPKQNNIENSSHHYDNMRRFSIPSPTIKEKGEVMLAHAAGQPLHIKVTPEPGLNAATLEISSPSSDNTTSYTSTAVIPTSRVSPKQRITIVPNTAISPVARPKHSLYSEQSISVDREISGPVTSPELSGSAMLDVTGSPIQMVTVSTGSMETTEVIGQAVFRVGQEKHGSCQITRSNCAGPSVITTEDNKIHIHLGNPYIQSINGITQNQAIGPCYTSGGPSTPVPTNGSTNITSSITITPAKNAVTRHSHITVPVEVFQEPEPTRIPKPQGYGTTTGTNSAANMEQSKGQQPRSKLCGKH</sequence>
<dbReference type="EMBL" id="CM055731">
    <property type="protein sequence ID" value="KAJ8013317.1"/>
    <property type="molecule type" value="Genomic_DNA"/>
</dbReference>
<accession>A0ACC2HC46</accession>
<gene>
    <name evidence="1" type="ORF">DPEC_G00052010</name>
</gene>
<organism evidence="1 2">
    <name type="scientific">Dallia pectoralis</name>
    <name type="common">Alaska blackfish</name>
    <dbReference type="NCBI Taxonomy" id="75939"/>
    <lineage>
        <taxon>Eukaryota</taxon>
        <taxon>Metazoa</taxon>
        <taxon>Chordata</taxon>
        <taxon>Craniata</taxon>
        <taxon>Vertebrata</taxon>
        <taxon>Euteleostomi</taxon>
        <taxon>Actinopterygii</taxon>
        <taxon>Neopterygii</taxon>
        <taxon>Teleostei</taxon>
        <taxon>Protacanthopterygii</taxon>
        <taxon>Esociformes</taxon>
        <taxon>Umbridae</taxon>
        <taxon>Dallia</taxon>
    </lineage>
</organism>
<comment type="caution">
    <text evidence="1">The sequence shown here is derived from an EMBL/GenBank/DDBJ whole genome shotgun (WGS) entry which is preliminary data.</text>
</comment>
<keyword evidence="2" id="KW-1185">Reference proteome</keyword>
<name>A0ACC2HC46_DALPE</name>
<dbReference type="Proteomes" id="UP001157502">
    <property type="component" value="Chromosome 4"/>
</dbReference>
<protein>
    <submittedName>
        <fullName evidence="1">Uncharacterized protein</fullName>
    </submittedName>
</protein>